<dbReference type="Proteomes" id="UP000273022">
    <property type="component" value="Unassembled WGS sequence"/>
</dbReference>
<dbReference type="InterPro" id="IPR011009">
    <property type="entry name" value="Kinase-like_dom_sf"/>
</dbReference>
<proteinExistence type="predicted"/>
<comment type="caution">
    <text evidence="1">The sequence shown here is derived from an EMBL/GenBank/DDBJ whole genome shotgun (WGS) entry which is preliminary data.</text>
</comment>
<keyword evidence="2" id="KW-1185">Reference proteome</keyword>
<dbReference type="AlphaFoldDB" id="A0A3A6TYJ0"/>
<protein>
    <recommendedName>
        <fullName evidence="3">Protein kinase domain-containing protein</fullName>
    </recommendedName>
</protein>
<dbReference type="Gene3D" id="1.10.510.10">
    <property type="entry name" value="Transferase(Phosphotransferase) domain 1"/>
    <property type="match status" value="1"/>
</dbReference>
<organism evidence="1 2">
    <name type="scientific">Parashewanella spongiae</name>
    <dbReference type="NCBI Taxonomy" id="342950"/>
    <lineage>
        <taxon>Bacteria</taxon>
        <taxon>Pseudomonadati</taxon>
        <taxon>Pseudomonadota</taxon>
        <taxon>Gammaproteobacteria</taxon>
        <taxon>Alteromonadales</taxon>
        <taxon>Shewanellaceae</taxon>
        <taxon>Parashewanella</taxon>
    </lineage>
</organism>
<dbReference type="SUPFAM" id="SSF56112">
    <property type="entry name" value="Protein kinase-like (PK-like)"/>
    <property type="match status" value="1"/>
</dbReference>
<dbReference type="OrthoDB" id="5842010at2"/>
<name>A0A3A6TYJ0_9GAMM</name>
<gene>
    <name evidence="1" type="ORF">D5R81_08790</name>
</gene>
<evidence type="ECO:0000313" key="2">
    <source>
        <dbReference type="Proteomes" id="UP000273022"/>
    </source>
</evidence>
<evidence type="ECO:0000313" key="1">
    <source>
        <dbReference type="EMBL" id="RJY16880.1"/>
    </source>
</evidence>
<evidence type="ECO:0008006" key="3">
    <source>
        <dbReference type="Google" id="ProtNLM"/>
    </source>
</evidence>
<sequence>MGISTEQIRAHIHQDRFCIKEAPDRNGFICTLSDSRQYRIRAYNLNPDVTVNPEGESEPRSISVRSKISKLFGQSNSDKIKRIVEAQHDPYKFLAGKVANTKAKVTREPEKKTVVIGFEERQTREVDIAETELRNRCQAAIKIGKYYSNYKYRKNLLLYAAKLQVMQDKDKALPLSEQRRPLEFVIMQHPTKRNWKGEARCYYVDIDGILKTTRDPDTVVSREVSGGTKTVVAKDDVAIELAPKKVWVKNAYGQKFLKAGADFDLEIELENKHLAQQFSRYTSICQTVAVSSRRMIGQNGGVDVFDEVILAELSVDMLCCEQLCIDIKHAHQNHIYFRDIKSENMVFKKNKQGIKHPINIDSPRVRMVDIDMAVSEDYGVKGKNKGSPKYMTLGLMKARVSAEERVRNALVNYNNAAHSSYDVKAKLKERYDLAIAKQQSAEKYLDNYALLATLFEMTEVRGGFQVDEVVERYGAIMPPPKGFAYFCSEPDMVTGWITQYFKPEAKNDVWLFMQDPSTYLLKKPVYDVIDWERIKVDSTMM</sequence>
<reference evidence="1 2" key="1">
    <citation type="submission" date="2018-09" db="EMBL/GenBank/DDBJ databases">
        <title>Phylogeny of the Shewanellaceae, and recommendation for two new genera, Pseudoshewanella and Parashewanella.</title>
        <authorList>
            <person name="Wang G."/>
        </authorList>
    </citation>
    <scope>NUCLEOTIDE SEQUENCE [LARGE SCALE GENOMIC DNA]</scope>
    <source>
        <strain evidence="1 2">KCTC 22492</strain>
    </source>
</reference>
<dbReference type="EMBL" id="QYYH01000045">
    <property type="protein sequence ID" value="RJY16880.1"/>
    <property type="molecule type" value="Genomic_DNA"/>
</dbReference>
<accession>A0A3A6TYJ0</accession>
<dbReference type="RefSeq" id="WP_121853282.1">
    <property type="nucleotide sequence ID" value="NZ_CP037952.1"/>
</dbReference>